<dbReference type="AlphaFoldDB" id="A0A934KLI9"/>
<feature type="domain" description="SWIM-type" evidence="3">
    <location>
        <begin position="71"/>
        <end position="107"/>
    </location>
</feature>
<dbReference type="InterPro" id="IPR049730">
    <property type="entry name" value="SNF2/RAD54-like_C"/>
</dbReference>
<protein>
    <submittedName>
        <fullName evidence="6">DEAD/DEAH box helicase</fullName>
    </submittedName>
</protein>
<feature type="domain" description="Helicase C-terminal" evidence="5">
    <location>
        <begin position="960"/>
        <end position="1120"/>
    </location>
</feature>
<feature type="domain" description="Helicase ATP-binding" evidence="4">
    <location>
        <begin position="676"/>
        <end position="839"/>
    </location>
</feature>
<reference evidence="6 7" key="1">
    <citation type="submission" date="2020-10" db="EMBL/GenBank/DDBJ databases">
        <title>Ca. Dormibacterota MAGs.</title>
        <authorList>
            <person name="Montgomery K."/>
        </authorList>
    </citation>
    <scope>NUCLEOTIDE SEQUENCE [LARGE SCALE GENOMIC DNA]</scope>
    <source>
        <strain evidence="6">Mitchell_Peninsula_5</strain>
    </source>
</reference>
<keyword evidence="1" id="KW-0378">Hydrolase</keyword>
<name>A0A934KLI9_9BACT</name>
<dbReference type="InterPro" id="IPR038718">
    <property type="entry name" value="SNF2-like_sf"/>
</dbReference>
<evidence type="ECO:0000259" key="5">
    <source>
        <dbReference type="PROSITE" id="PS51194"/>
    </source>
</evidence>
<dbReference type="CDD" id="cd18793">
    <property type="entry name" value="SF2_C_SNF"/>
    <property type="match status" value="1"/>
</dbReference>
<dbReference type="Pfam" id="PF04434">
    <property type="entry name" value="SWIM"/>
    <property type="match status" value="1"/>
</dbReference>
<dbReference type="InterPro" id="IPR014001">
    <property type="entry name" value="Helicase_ATP-bd"/>
</dbReference>
<dbReference type="PROSITE" id="PS50966">
    <property type="entry name" value="ZF_SWIM"/>
    <property type="match status" value="1"/>
</dbReference>
<dbReference type="PROSITE" id="PS51194">
    <property type="entry name" value="HELICASE_CTER"/>
    <property type="match status" value="1"/>
</dbReference>
<dbReference type="GO" id="GO:0004386">
    <property type="term" value="F:helicase activity"/>
    <property type="evidence" value="ECO:0007669"/>
    <property type="project" value="UniProtKB-KW"/>
</dbReference>
<keyword evidence="2" id="KW-0863">Zinc-finger</keyword>
<evidence type="ECO:0000256" key="2">
    <source>
        <dbReference type="PROSITE-ProRule" id="PRU00325"/>
    </source>
</evidence>
<keyword evidence="6" id="KW-0347">Helicase</keyword>
<evidence type="ECO:0000313" key="6">
    <source>
        <dbReference type="EMBL" id="MBJ7608125.1"/>
    </source>
</evidence>
<dbReference type="GO" id="GO:0008270">
    <property type="term" value="F:zinc ion binding"/>
    <property type="evidence" value="ECO:0007669"/>
    <property type="project" value="UniProtKB-KW"/>
</dbReference>
<dbReference type="Proteomes" id="UP000614410">
    <property type="component" value="Unassembled WGS sequence"/>
</dbReference>
<dbReference type="SMART" id="SM00490">
    <property type="entry name" value="HELICc"/>
    <property type="match status" value="1"/>
</dbReference>
<comment type="caution">
    <text evidence="6">The sequence shown here is derived from an EMBL/GenBank/DDBJ whole genome shotgun (WGS) entry which is preliminary data.</text>
</comment>
<dbReference type="PANTHER" id="PTHR10799">
    <property type="entry name" value="SNF2/RAD54 HELICASE FAMILY"/>
    <property type="match status" value="1"/>
</dbReference>
<dbReference type="GO" id="GO:0016787">
    <property type="term" value="F:hydrolase activity"/>
    <property type="evidence" value="ECO:0007669"/>
    <property type="project" value="UniProtKB-KW"/>
</dbReference>
<proteinExistence type="predicted"/>
<evidence type="ECO:0000259" key="4">
    <source>
        <dbReference type="PROSITE" id="PS51192"/>
    </source>
</evidence>
<dbReference type="Pfam" id="PF00271">
    <property type="entry name" value="Helicase_C"/>
    <property type="match status" value="1"/>
</dbReference>
<dbReference type="Gene3D" id="3.40.50.300">
    <property type="entry name" value="P-loop containing nucleotide triphosphate hydrolases"/>
    <property type="match status" value="1"/>
</dbReference>
<evidence type="ECO:0000256" key="1">
    <source>
        <dbReference type="ARBA" id="ARBA00022801"/>
    </source>
</evidence>
<dbReference type="InterPro" id="IPR007527">
    <property type="entry name" value="Znf_SWIM"/>
</dbReference>
<sequence>MRGEGTTEHEAAALPFRVGAEAIRGLVGARAFERGRAYYMAGAVLSLEHETSDGWGTHLVGIVAGTSPQPYTVRVAHNGRHRALIATCTCPMTRNCKHVAAVLLSETRAQHGRSAARTIAVPRVARAPLPARATVRREPPSRTAEPPRTTWAHALTGLRDGDGQTISSEPRMALQFEVVRRIGAPARIALRPLGRSDATGQWIRSAVSWASLEYRSAVLNNVPPEQVQVLRDILALHHNSRYGSFAPGQQVYVDALQSRRVWDVLADAQSLGLPLLMAGHGEERVVMSDAMAIASLDVTNQGGSLTVAPSIMVGEQRIAPGASLLIGHPSAHGVAWWDGPPSAHERAQVHHLAFARLDRSPAPTFRQLWESAEELSVPLEDRRRFLTDFYPALRQRVAVTSRDGSFELPATSTRLCLDVQHLPGPAAIVNWHWETVVGDVRSQSPLRTRLLNDQDSAACREILARVRECTRDVDALHEQDVQGAPLAPTAVLRGMDAVAFVGDVLPGIEAVPDVIVSDSGARPNFRESDTAPLITLEGAVSESADWFDLTVTVSVGGEECPFAELFTAIAEGQQHFILPSGTFFRVDRPEFEQLRSLIAEARALGDRRVQGLRISRYQASLWGELERLGVPSEQAAAWGASIARLRAADGIAVVPRPKTLRATLRPYQETGYQWLAFLHEHGLGGVLADDMGLGKTVQAISLICRARLKEPHGPPFLVVAPTSVVGNWASECRRFAPKLAVATVTETQVRRQIALAEVRAGKDVVVTSYALFRIEFDAYATQQWSGLILDEAQSVKNHQSRGYLCARRLAAPFKLAITGTPMENNLMELWSMFSIVAPGLFGDPKGFTDYYRTPIERWSHEELLQRLRRRIKPLLLRRTKDEVAADLPEKLEQVLELELNPRHRRVYDTYLQRERTKVLGLLGDLRRNRFEIFRSLTLLRQASIDPGLVDPKHQSVPSTKLEALMEQLEDVVAEGHRVLVFSQFTRFLRRVRAQLDCADITYCYLDGSTRKRDQVLGEFKTGNAAVFLISLRAGGLGLNLTEADYCILLDPWWNPATEAQAVDRTHRIGQTKKVMVYRMVAKDTIEEKVMALKAKKAALFASVLAGGGAGSSQLTAADIRALLE</sequence>
<dbReference type="InterPro" id="IPR000330">
    <property type="entry name" value="SNF2_N"/>
</dbReference>
<dbReference type="CDD" id="cd18012">
    <property type="entry name" value="DEXQc_arch_SWI2_SNF2"/>
    <property type="match status" value="1"/>
</dbReference>
<gene>
    <name evidence="6" type="ORF">JF887_01670</name>
</gene>
<evidence type="ECO:0000259" key="3">
    <source>
        <dbReference type="PROSITE" id="PS50966"/>
    </source>
</evidence>
<keyword evidence="6" id="KW-0067">ATP-binding</keyword>
<dbReference type="SMART" id="SM00487">
    <property type="entry name" value="DEXDc"/>
    <property type="match status" value="1"/>
</dbReference>
<accession>A0A934KLI9</accession>
<evidence type="ECO:0000313" key="7">
    <source>
        <dbReference type="Proteomes" id="UP000614410"/>
    </source>
</evidence>
<dbReference type="InterPro" id="IPR027417">
    <property type="entry name" value="P-loop_NTPase"/>
</dbReference>
<dbReference type="GO" id="GO:0005524">
    <property type="term" value="F:ATP binding"/>
    <property type="evidence" value="ECO:0007669"/>
    <property type="project" value="InterPro"/>
</dbReference>
<keyword evidence="6" id="KW-0547">Nucleotide-binding</keyword>
<dbReference type="Pfam" id="PF00176">
    <property type="entry name" value="SNF2-rel_dom"/>
    <property type="match status" value="1"/>
</dbReference>
<dbReference type="InterPro" id="IPR001650">
    <property type="entry name" value="Helicase_C-like"/>
</dbReference>
<dbReference type="EMBL" id="JAEKNN010000008">
    <property type="protein sequence ID" value="MBJ7608125.1"/>
    <property type="molecule type" value="Genomic_DNA"/>
</dbReference>
<dbReference type="SUPFAM" id="SSF52540">
    <property type="entry name" value="P-loop containing nucleoside triphosphate hydrolases"/>
    <property type="match status" value="2"/>
</dbReference>
<dbReference type="Gene3D" id="3.40.50.10810">
    <property type="entry name" value="Tandem AAA-ATPase domain"/>
    <property type="match status" value="1"/>
</dbReference>
<keyword evidence="2" id="KW-0862">Zinc</keyword>
<organism evidence="6 7">
    <name type="scientific">Candidatus Amunia macphersoniae</name>
    <dbReference type="NCBI Taxonomy" id="3127014"/>
    <lineage>
        <taxon>Bacteria</taxon>
        <taxon>Bacillati</taxon>
        <taxon>Candidatus Dormiibacterota</taxon>
        <taxon>Candidatus Dormibacteria</taxon>
        <taxon>Candidatus Aeolococcales</taxon>
        <taxon>Candidatus Aeolococcaceae</taxon>
        <taxon>Candidatus Amunia</taxon>
    </lineage>
</organism>
<keyword evidence="2" id="KW-0479">Metal-binding</keyword>
<dbReference type="PROSITE" id="PS51192">
    <property type="entry name" value="HELICASE_ATP_BIND_1"/>
    <property type="match status" value="1"/>
</dbReference>